<dbReference type="InterPro" id="IPR011010">
    <property type="entry name" value="DNA_brk_join_enz"/>
</dbReference>
<dbReference type="Proteomes" id="UP000295455">
    <property type="component" value="Unassembled WGS sequence"/>
</dbReference>
<dbReference type="GO" id="GO:0003677">
    <property type="term" value="F:DNA binding"/>
    <property type="evidence" value="ECO:0007669"/>
    <property type="project" value="UniProtKB-KW"/>
</dbReference>
<dbReference type="Pfam" id="PF00589">
    <property type="entry name" value="Phage_integrase"/>
    <property type="match status" value="1"/>
</dbReference>
<gene>
    <name evidence="5" type="ORF">EV196_107265</name>
</gene>
<evidence type="ECO:0000256" key="3">
    <source>
        <dbReference type="ARBA" id="ARBA00023172"/>
    </source>
</evidence>
<evidence type="ECO:0000256" key="1">
    <source>
        <dbReference type="ARBA" id="ARBA00008857"/>
    </source>
</evidence>
<dbReference type="Gene3D" id="1.10.443.10">
    <property type="entry name" value="Intergrase catalytic core"/>
    <property type="match status" value="1"/>
</dbReference>
<name>A0A4R1RG26_9FLAO</name>
<dbReference type="GO" id="GO:0006310">
    <property type="term" value="P:DNA recombination"/>
    <property type="evidence" value="ECO:0007669"/>
    <property type="project" value="UniProtKB-KW"/>
</dbReference>
<accession>A0A4R1RG26</accession>
<dbReference type="InterPro" id="IPR013762">
    <property type="entry name" value="Integrase-like_cat_sf"/>
</dbReference>
<dbReference type="InterPro" id="IPR010998">
    <property type="entry name" value="Integrase_recombinase_N"/>
</dbReference>
<dbReference type="CDD" id="cd01185">
    <property type="entry name" value="INTN1_C_like"/>
    <property type="match status" value="1"/>
</dbReference>
<comment type="similarity">
    <text evidence="1">Belongs to the 'phage' integrase family.</text>
</comment>
<dbReference type="Pfam" id="PF13102">
    <property type="entry name" value="Phage_int_SAM_5"/>
    <property type="match status" value="1"/>
</dbReference>
<dbReference type="EMBL" id="SLUP01000007">
    <property type="protein sequence ID" value="TCL64552.1"/>
    <property type="molecule type" value="Genomic_DNA"/>
</dbReference>
<dbReference type="InterPro" id="IPR035386">
    <property type="entry name" value="Arm-DNA-bind_5"/>
</dbReference>
<dbReference type="PANTHER" id="PTHR30349">
    <property type="entry name" value="PHAGE INTEGRASE-RELATED"/>
    <property type="match status" value="1"/>
</dbReference>
<keyword evidence="2" id="KW-0238">DNA-binding</keyword>
<dbReference type="InterPro" id="IPR025269">
    <property type="entry name" value="SAM-like_dom"/>
</dbReference>
<dbReference type="PROSITE" id="PS51898">
    <property type="entry name" value="TYR_RECOMBINASE"/>
    <property type="match status" value="1"/>
</dbReference>
<evidence type="ECO:0000313" key="6">
    <source>
        <dbReference type="Proteomes" id="UP000295455"/>
    </source>
</evidence>
<dbReference type="GO" id="GO:0015074">
    <property type="term" value="P:DNA integration"/>
    <property type="evidence" value="ECO:0007669"/>
    <property type="project" value="InterPro"/>
</dbReference>
<evidence type="ECO:0000313" key="5">
    <source>
        <dbReference type="EMBL" id="TCL64552.1"/>
    </source>
</evidence>
<protein>
    <submittedName>
        <fullName evidence="5">Site-specific recombinase XerD</fullName>
    </submittedName>
</protein>
<organism evidence="5 6">
    <name type="scientific">Mariniflexile fucanivorans</name>
    <dbReference type="NCBI Taxonomy" id="264023"/>
    <lineage>
        <taxon>Bacteria</taxon>
        <taxon>Pseudomonadati</taxon>
        <taxon>Bacteroidota</taxon>
        <taxon>Flavobacteriia</taxon>
        <taxon>Flavobacteriales</taxon>
        <taxon>Flavobacteriaceae</taxon>
        <taxon>Mariniflexile</taxon>
    </lineage>
</organism>
<sequence length="414" mass="48256">MRTTNTFSILFWADQKNTNDDQALLYARITADGKRANLSLKRKIAISLWDAKKKRAKGTSSEARQINLYLDQLHTQLFQCYQDLKFKGELITAQLIKASYAGELESSKTLQELIDYHARKIESTLALGTIINFGITENYIKRFLKTSLKTTDIFLKQLDYKFICDFETFLHRYWPKGHPKAMNHNTVMKHLQRLRKMVTLAFHMEWVDKDPFMRWKPTWEKKEREFLSENELSNLETYYFPIERLERVRDLFVFSCYTGISYADIITLNDFNICKGIDGNDWIISKRQKTKIPIKVPILDKAQELLDKYKDHPMTQITGTLFPVITNEKLNLYLKEVADACGIKKNLTFHMARHTFATTVTLSNGVPIETVSKLLSHTKISTTQIYARVVERKVSDDMEVLKAKLHIQSKSLNS</sequence>
<keyword evidence="3" id="KW-0233">DNA recombination</keyword>
<dbReference type="InterPro" id="IPR002104">
    <property type="entry name" value="Integrase_catalytic"/>
</dbReference>
<dbReference type="OrthoDB" id="1098628at2"/>
<dbReference type="InterPro" id="IPR050090">
    <property type="entry name" value="Tyrosine_recombinase_XerCD"/>
</dbReference>
<dbReference type="Pfam" id="PF17293">
    <property type="entry name" value="Arm-DNA-bind_5"/>
    <property type="match status" value="1"/>
</dbReference>
<keyword evidence="6" id="KW-1185">Reference proteome</keyword>
<feature type="domain" description="Tyr recombinase" evidence="4">
    <location>
        <begin position="222"/>
        <end position="402"/>
    </location>
</feature>
<reference evidence="5 6" key="1">
    <citation type="submission" date="2019-03" db="EMBL/GenBank/DDBJ databases">
        <title>Genomic Encyclopedia of Type Strains, Phase IV (KMG-IV): sequencing the most valuable type-strain genomes for metagenomic binning, comparative biology and taxonomic classification.</title>
        <authorList>
            <person name="Goeker M."/>
        </authorList>
    </citation>
    <scope>NUCLEOTIDE SEQUENCE [LARGE SCALE GENOMIC DNA]</scope>
    <source>
        <strain evidence="5 6">DSM 18792</strain>
    </source>
</reference>
<dbReference type="Gene3D" id="1.10.150.130">
    <property type="match status" value="1"/>
</dbReference>
<dbReference type="PANTHER" id="PTHR30349:SF64">
    <property type="entry name" value="PROPHAGE INTEGRASE INTD-RELATED"/>
    <property type="match status" value="1"/>
</dbReference>
<evidence type="ECO:0000259" key="4">
    <source>
        <dbReference type="PROSITE" id="PS51898"/>
    </source>
</evidence>
<dbReference type="SUPFAM" id="SSF56349">
    <property type="entry name" value="DNA breaking-rejoining enzymes"/>
    <property type="match status" value="1"/>
</dbReference>
<proteinExistence type="inferred from homology"/>
<dbReference type="AlphaFoldDB" id="A0A4R1RG26"/>
<comment type="caution">
    <text evidence="5">The sequence shown here is derived from an EMBL/GenBank/DDBJ whole genome shotgun (WGS) entry which is preliminary data.</text>
</comment>
<dbReference type="RefSeq" id="WP_132218613.1">
    <property type="nucleotide sequence ID" value="NZ_OX156936.1"/>
</dbReference>
<evidence type="ECO:0000256" key="2">
    <source>
        <dbReference type="ARBA" id="ARBA00023125"/>
    </source>
</evidence>